<evidence type="ECO:0000256" key="1">
    <source>
        <dbReference type="SAM" id="MobiDB-lite"/>
    </source>
</evidence>
<proteinExistence type="predicted"/>
<gene>
    <name evidence="2" type="ORF">ELQ92_07635</name>
</gene>
<dbReference type="PANTHER" id="PTHR41913:SF1">
    <property type="entry name" value="DUF1684 DOMAIN-CONTAINING PROTEIN"/>
    <property type="match status" value="1"/>
</dbReference>
<dbReference type="RefSeq" id="WP_128498388.1">
    <property type="nucleotide sequence ID" value="NZ_RZNC01000002.1"/>
</dbReference>
<dbReference type="AlphaFoldDB" id="A0A444QD81"/>
<evidence type="ECO:0000313" key="2">
    <source>
        <dbReference type="EMBL" id="RWZ64611.1"/>
    </source>
</evidence>
<evidence type="ECO:0000313" key="3">
    <source>
        <dbReference type="Proteomes" id="UP000288603"/>
    </source>
</evidence>
<dbReference type="OrthoDB" id="5493262at2"/>
<protein>
    <submittedName>
        <fullName evidence="2">DUF1684 domain-containing protein</fullName>
    </submittedName>
</protein>
<dbReference type="Proteomes" id="UP000288603">
    <property type="component" value="Unassembled WGS sequence"/>
</dbReference>
<feature type="region of interest" description="Disordered" evidence="1">
    <location>
        <begin position="1"/>
        <end position="20"/>
    </location>
</feature>
<sequence>MTETRGDAATADTEVTGTAWDDHAAEESAAEAFARAWSAWHRARLRATLSPLGIASLTATHWLSSTPQSLPGVPGEWSADIDTVVGRGADLDGLTVLRDGESVGVVTGDEARLSPGTDLVWGERRLRFFDRDGSLALRVLDPHAVIRRETSGIGHFPPDERWVVEGRFTPADDTATMSVTAIDGYVAEERFAGTVALRLGEEELALTVTGGPRGLRAVIADGTSGTESYRFRFLGMPAPGPDGAVRVDFNRAYLPPCAFSDEYVCPLPPPNNRFSTPVRAGETALVRRDASGDHGTVAGAGTV</sequence>
<comment type="caution">
    <text evidence="2">The sequence shown here is derived from an EMBL/GenBank/DDBJ whole genome shotgun (WGS) entry which is preliminary data.</text>
</comment>
<reference evidence="2 3" key="1">
    <citation type="submission" date="2018-12" db="EMBL/GenBank/DDBJ databases">
        <authorList>
            <person name="Li F."/>
        </authorList>
    </citation>
    <scope>NUCLEOTIDE SEQUENCE [LARGE SCALE GENOMIC DNA]</scope>
    <source>
        <strain evidence="2 3">8H24J-4-2</strain>
    </source>
</reference>
<organism evidence="2 3">
    <name type="scientific">Labedella populi</name>
    <dbReference type="NCBI Taxonomy" id="2498850"/>
    <lineage>
        <taxon>Bacteria</taxon>
        <taxon>Bacillati</taxon>
        <taxon>Actinomycetota</taxon>
        <taxon>Actinomycetes</taxon>
        <taxon>Micrococcales</taxon>
        <taxon>Microbacteriaceae</taxon>
        <taxon>Labedella</taxon>
    </lineage>
</organism>
<dbReference type="EMBL" id="RZNC01000002">
    <property type="protein sequence ID" value="RWZ64611.1"/>
    <property type="molecule type" value="Genomic_DNA"/>
</dbReference>
<dbReference type="PANTHER" id="PTHR41913">
    <property type="entry name" value="DUF1684 DOMAIN-CONTAINING PROTEIN"/>
    <property type="match status" value="1"/>
</dbReference>
<keyword evidence="3" id="KW-1185">Reference proteome</keyword>
<dbReference type="Pfam" id="PF07920">
    <property type="entry name" value="DUF1684"/>
    <property type="match status" value="1"/>
</dbReference>
<name>A0A444QD81_9MICO</name>
<dbReference type="InterPro" id="IPR012467">
    <property type="entry name" value="DUF1684"/>
</dbReference>
<accession>A0A444QD81</accession>